<keyword evidence="11" id="KW-1185">Reference proteome</keyword>
<evidence type="ECO:0000259" key="9">
    <source>
        <dbReference type="Pfam" id="PF01850"/>
    </source>
</evidence>
<name>A0AAW8CKD5_9PAST</name>
<dbReference type="Gene3D" id="3.40.50.1010">
    <property type="entry name" value="5'-nuclease"/>
    <property type="match status" value="1"/>
</dbReference>
<keyword evidence="6 8" id="KW-0460">Magnesium</keyword>
<dbReference type="InterPro" id="IPR022907">
    <property type="entry name" value="VapC_family"/>
</dbReference>
<keyword evidence="5 8" id="KW-0378">Hydrolase</keyword>
<dbReference type="GO" id="GO:0004540">
    <property type="term" value="F:RNA nuclease activity"/>
    <property type="evidence" value="ECO:0007669"/>
    <property type="project" value="InterPro"/>
</dbReference>
<dbReference type="NCBIfam" id="NF010285">
    <property type="entry name" value="PRK13725.1"/>
    <property type="match status" value="1"/>
</dbReference>
<evidence type="ECO:0000256" key="7">
    <source>
        <dbReference type="ARBA" id="ARBA00038093"/>
    </source>
</evidence>
<evidence type="ECO:0000256" key="8">
    <source>
        <dbReference type="HAMAP-Rule" id="MF_00265"/>
    </source>
</evidence>
<evidence type="ECO:0000256" key="6">
    <source>
        <dbReference type="ARBA" id="ARBA00022842"/>
    </source>
</evidence>
<dbReference type="RefSeq" id="WP_306346581.1">
    <property type="nucleotide sequence ID" value="NZ_JASAVU010000003.1"/>
</dbReference>
<comment type="similarity">
    <text evidence="7 8">Belongs to the PINc/VapC protein family.</text>
</comment>
<evidence type="ECO:0000256" key="5">
    <source>
        <dbReference type="ARBA" id="ARBA00022801"/>
    </source>
</evidence>
<reference evidence="10 11" key="1">
    <citation type="journal article" date="2023" name="Front. Microbiol.">
        <title>Phylogeography and host specificity of Pasteurellaceae pathogenic to sea-farmed fish in the north-east Atlantic.</title>
        <authorList>
            <person name="Gulla S."/>
            <person name="Colquhoun D.J."/>
            <person name="Olsen A.B."/>
            <person name="Spilsberg B."/>
            <person name="Lagesen K."/>
            <person name="Aakesson C.P."/>
            <person name="Strom S."/>
            <person name="Manji F."/>
            <person name="Birkbeck T.H."/>
            <person name="Nilsen H.K."/>
        </authorList>
    </citation>
    <scope>NUCLEOTIDE SEQUENCE [LARGE SCALE GENOMIC DNA]</scope>
    <source>
        <strain evidence="10 11">NVIB3131</strain>
    </source>
</reference>
<evidence type="ECO:0000313" key="11">
    <source>
        <dbReference type="Proteomes" id="UP001226020"/>
    </source>
</evidence>
<protein>
    <recommendedName>
        <fullName evidence="8">Ribonuclease VapC</fullName>
        <shortName evidence="8">RNase VapC</shortName>
        <ecNumber evidence="8">3.1.-.-</ecNumber>
    </recommendedName>
    <alternativeName>
        <fullName evidence="8">Toxin VapC</fullName>
    </alternativeName>
</protein>
<dbReference type="PANTHER" id="PTHR33653:SF1">
    <property type="entry name" value="RIBONUCLEASE VAPC2"/>
    <property type="match status" value="1"/>
</dbReference>
<comment type="cofactor">
    <cofactor evidence="1 8">
        <name>Mg(2+)</name>
        <dbReference type="ChEBI" id="CHEBI:18420"/>
    </cofactor>
</comment>
<evidence type="ECO:0000256" key="1">
    <source>
        <dbReference type="ARBA" id="ARBA00001946"/>
    </source>
</evidence>
<gene>
    <name evidence="8" type="primary">vapC</name>
    <name evidence="10" type="ORF">QJU57_10450</name>
</gene>
<dbReference type="GO" id="GO:0090729">
    <property type="term" value="F:toxin activity"/>
    <property type="evidence" value="ECO:0007669"/>
    <property type="project" value="UniProtKB-KW"/>
</dbReference>
<keyword evidence="4 8" id="KW-0479">Metal-binding</keyword>
<dbReference type="Proteomes" id="UP001226020">
    <property type="component" value="Unassembled WGS sequence"/>
</dbReference>
<accession>A0AAW8CKD5</accession>
<dbReference type="GO" id="GO:0016787">
    <property type="term" value="F:hydrolase activity"/>
    <property type="evidence" value="ECO:0007669"/>
    <property type="project" value="UniProtKB-KW"/>
</dbReference>
<dbReference type="InterPro" id="IPR002716">
    <property type="entry name" value="PIN_dom"/>
</dbReference>
<evidence type="ECO:0000313" key="10">
    <source>
        <dbReference type="EMBL" id="MDP8149487.1"/>
    </source>
</evidence>
<dbReference type="GeneID" id="300270528"/>
<dbReference type="EC" id="3.1.-.-" evidence="8"/>
<sequence>MITYMLDTNICIYAMNNKPQKVRKKLIQHQKNVCISNITLAELLYGAEKSANRDKAWYAVNAFTENLLILDYDVMAATYTAKIRATLERKGMPIGSYDTMIAGHALSQNIILVTNNQKEFNRVNGLQLDNWI</sequence>
<dbReference type="HAMAP" id="MF_00265">
    <property type="entry name" value="VapC_Nob1"/>
    <property type="match status" value="1"/>
</dbReference>
<feature type="binding site" evidence="8">
    <location>
        <position position="98"/>
    </location>
    <ligand>
        <name>Mg(2+)</name>
        <dbReference type="ChEBI" id="CHEBI:18420"/>
    </ligand>
</feature>
<dbReference type="EMBL" id="JASAXT010000033">
    <property type="protein sequence ID" value="MDP8149487.1"/>
    <property type="molecule type" value="Genomic_DNA"/>
</dbReference>
<dbReference type="InterPro" id="IPR029060">
    <property type="entry name" value="PIN-like_dom_sf"/>
</dbReference>
<comment type="function">
    <text evidence="8">Toxic component of a toxin-antitoxin (TA) system. An RNase.</text>
</comment>
<dbReference type="AlphaFoldDB" id="A0AAW8CKD5"/>
<proteinExistence type="inferred from homology"/>
<comment type="caution">
    <text evidence="10">The sequence shown here is derived from an EMBL/GenBank/DDBJ whole genome shotgun (WGS) entry which is preliminary data.</text>
</comment>
<feature type="binding site" evidence="8">
    <location>
        <position position="7"/>
    </location>
    <ligand>
        <name>Mg(2+)</name>
        <dbReference type="ChEBI" id="CHEBI:18420"/>
    </ligand>
</feature>
<dbReference type="CDD" id="cd18745">
    <property type="entry name" value="PIN_VapC4-5_FitB-like"/>
    <property type="match status" value="1"/>
</dbReference>
<keyword evidence="3 8" id="KW-0540">Nuclease</keyword>
<feature type="domain" description="PIN" evidence="9">
    <location>
        <begin position="4"/>
        <end position="124"/>
    </location>
</feature>
<dbReference type="InterPro" id="IPR050556">
    <property type="entry name" value="Type_II_TA_system_RNase"/>
</dbReference>
<organism evidence="10 11">
    <name type="scientific">Phocoenobacter atlanticus subsp. atlanticus</name>
    <dbReference type="NCBI Taxonomy" id="3061285"/>
    <lineage>
        <taxon>Bacteria</taxon>
        <taxon>Pseudomonadati</taxon>
        <taxon>Pseudomonadota</taxon>
        <taxon>Gammaproteobacteria</taxon>
        <taxon>Pasteurellales</taxon>
        <taxon>Pasteurellaceae</taxon>
        <taxon>Phocoenobacter</taxon>
        <taxon>Phocoenobacter atlanticus</taxon>
    </lineage>
</organism>
<dbReference type="PANTHER" id="PTHR33653">
    <property type="entry name" value="RIBONUCLEASE VAPC2"/>
    <property type="match status" value="1"/>
</dbReference>
<dbReference type="SUPFAM" id="SSF88723">
    <property type="entry name" value="PIN domain-like"/>
    <property type="match status" value="1"/>
</dbReference>
<dbReference type="GO" id="GO:0000287">
    <property type="term" value="F:magnesium ion binding"/>
    <property type="evidence" value="ECO:0007669"/>
    <property type="project" value="UniProtKB-UniRule"/>
</dbReference>
<keyword evidence="2 8" id="KW-1277">Toxin-antitoxin system</keyword>
<keyword evidence="8" id="KW-0800">Toxin</keyword>
<evidence type="ECO:0000256" key="3">
    <source>
        <dbReference type="ARBA" id="ARBA00022722"/>
    </source>
</evidence>
<evidence type="ECO:0000256" key="2">
    <source>
        <dbReference type="ARBA" id="ARBA00022649"/>
    </source>
</evidence>
<evidence type="ECO:0000256" key="4">
    <source>
        <dbReference type="ARBA" id="ARBA00022723"/>
    </source>
</evidence>
<dbReference type="Pfam" id="PF01850">
    <property type="entry name" value="PIN"/>
    <property type="match status" value="1"/>
</dbReference>